<dbReference type="eggNOG" id="KOG3048">
    <property type="taxonomic scope" value="Eukaryota"/>
</dbReference>
<dbReference type="AlphaFoldDB" id="A0A1C1C8D6"/>
<dbReference type="GO" id="GO:1990115">
    <property type="term" value="P:RNA polymerase III assembly"/>
    <property type="evidence" value="ECO:0007669"/>
    <property type="project" value="TreeGrafter"/>
</dbReference>
<feature type="compositionally biased region" description="Low complexity" evidence="2">
    <location>
        <begin position="186"/>
        <end position="199"/>
    </location>
</feature>
<dbReference type="Proteomes" id="UP000094526">
    <property type="component" value="Unassembled WGS sequence"/>
</dbReference>
<protein>
    <submittedName>
        <fullName evidence="3">Putative prefoldin subunit 5</fullName>
    </submittedName>
</protein>
<sequence length="199" mass="20231">MSQSGQGAGGGGGGGGGVDISTLSVQQLSALQARLSQELEHLSTSYQRLRAAQARFRDCIKSIQDGVEGKSGGTPLLIPLTTSLYIPGTLAPTSSTGAGASASSGSSSTSSASLLVDVGTGFFVEKTPRDGIKFYERKIDELAKNLADIEKVVTGKSENLRIIEDVLRRKMVEEQPSQFGAGGGTTNPVAAAAVAAGGG</sequence>
<dbReference type="GO" id="GO:1990113">
    <property type="term" value="P:RNA polymerase I assembly"/>
    <property type="evidence" value="ECO:0007669"/>
    <property type="project" value="TreeGrafter"/>
</dbReference>
<feature type="region of interest" description="Disordered" evidence="2">
    <location>
        <begin position="177"/>
        <end position="199"/>
    </location>
</feature>
<evidence type="ECO:0000256" key="2">
    <source>
        <dbReference type="SAM" id="MobiDB-lite"/>
    </source>
</evidence>
<gene>
    <name evidence="3" type="primary">bob1</name>
    <name evidence="3" type="ORF">CLCR_06159</name>
</gene>
<dbReference type="GO" id="GO:1990114">
    <property type="term" value="P:RNA polymerase II core complex assembly"/>
    <property type="evidence" value="ECO:0007669"/>
    <property type="project" value="TreeGrafter"/>
</dbReference>
<organism evidence="3 4">
    <name type="scientific">Cladophialophora carrionii</name>
    <dbReference type="NCBI Taxonomy" id="86049"/>
    <lineage>
        <taxon>Eukaryota</taxon>
        <taxon>Fungi</taxon>
        <taxon>Dikarya</taxon>
        <taxon>Ascomycota</taxon>
        <taxon>Pezizomycotina</taxon>
        <taxon>Eurotiomycetes</taxon>
        <taxon>Chaetothyriomycetidae</taxon>
        <taxon>Chaetothyriales</taxon>
        <taxon>Herpotrichiellaceae</taxon>
        <taxon>Cladophialophora</taxon>
    </lineage>
</organism>
<reference evidence="4" key="1">
    <citation type="submission" date="2015-07" db="EMBL/GenBank/DDBJ databases">
        <authorList>
            <person name="Teixeira M.M."/>
            <person name="Souza R.C."/>
            <person name="Almeida L.G."/>
            <person name="Vicente V.A."/>
            <person name="de Hoog S."/>
            <person name="Bocca A.L."/>
            <person name="de Almeida S.R."/>
            <person name="Vasconcelos A.T."/>
            <person name="Felipe M.S."/>
        </authorList>
    </citation>
    <scope>NUCLEOTIDE SEQUENCE [LARGE SCALE GENOMIC DNA]</scope>
    <source>
        <strain evidence="4">KSF</strain>
    </source>
</reference>
<dbReference type="GO" id="GO:0005737">
    <property type="term" value="C:cytoplasm"/>
    <property type="evidence" value="ECO:0007669"/>
    <property type="project" value="TreeGrafter"/>
</dbReference>
<keyword evidence="4" id="KW-1185">Reference proteome</keyword>
<dbReference type="Gene3D" id="1.10.287.370">
    <property type="match status" value="1"/>
</dbReference>
<dbReference type="EMBL" id="LGRB01000020">
    <property type="protein sequence ID" value="OCT44766.1"/>
    <property type="molecule type" value="Genomic_DNA"/>
</dbReference>
<dbReference type="InterPro" id="IPR004127">
    <property type="entry name" value="Prefoldin_subunit_alpha"/>
</dbReference>
<evidence type="ECO:0000256" key="1">
    <source>
        <dbReference type="ARBA" id="ARBA00010048"/>
    </source>
</evidence>
<dbReference type="VEuPathDB" id="FungiDB:G647_07440"/>
<dbReference type="GO" id="GO:0006457">
    <property type="term" value="P:protein folding"/>
    <property type="evidence" value="ECO:0007669"/>
    <property type="project" value="InterPro"/>
</dbReference>
<evidence type="ECO:0000313" key="3">
    <source>
        <dbReference type="EMBL" id="OCT44766.1"/>
    </source>
</evidence>
<evidence type="ECO:0000313" key="4">
    <source>
        <dbReference type="Proteomes" id="UP000094526"/>
    </source>
</evidence>
<dbReference type="CDD" id="cd23157">
    <property type="entry name" value="Prefoldin_5"/>
    <property type="match status" value="1"/>
</dbReference>
<dbReference type="Pfam" id="PF02996">
    <property type="entry name" value="Prefoldin"/>
    <property type="match status" value="1"/>
</dbReference>
<comment type="caution">
    <text evidence="3">The sequence shown here is derived from an EMBL/GenBank/DDBJ whole genome shotgun (WGS) entry which is preliminary data.</text>
</comment>
<dbReference type="VEuPathDB" id="FungiDB:CLCR_06159"/>
<dbReference type="GO" id="GO:0016272">
    <property type="term" value="C:prefoldin complex"/>
    <property type="evidence" value="ECO:0007669"/>
    <property type="project" value="InterPro"/>
</dbReference>
<dbReference type="OrthoDB" id="10267474at2759"/>
<accession>A0A1C1C8D6</accession>
<dbReference type="STRING" id="86049.A0A1C1C8D6"/>
<dbReference type="InterPro" id="IPR011599">
    <property type="entry name" value="PFD_alpha_archaea"/>
</dbReference>
<dbReference type="InterPro" id="IPR009053">
    <property type="entry name" value="Prefoldin"/>
</dbReference>
<dbReference type="SUPFAM" id="SSF46579">
    <property type="entry name" value="Prefoldin"/>
    <property type="match status" value="1"/>
</dbReference>
<dbReference type="PANTHER" id="PTHR12674">
    <property type="entry name" value="PREFOLDIN SUBUNIT 5"/>
    <property type="match status" value="1"/>
</dbReference>
<name>A0A1C1C8D6_9EURO</name>
<comment type="similarity">
    <text evidence="1">Belongs to the prefoldin subunit alpha family.</text>
</comment>
<dbReference type="PANTHER" id="PTHR12674:SF2">
    <property type="entry name" value="PREFOLDIN SUBUNIT 5"/>
    <property type="match status" value="1"/>
</dbReference>
<dbReference type="GO" id="GO:0051082">
    <property type="term" value="F:unfolded protein binding"/>
    <property type="evidence" value="ECO:0007669"/>
    <property type="project" value="InterPro"/>
</dbReference>
<proteinExistence type="inferred from homology"/>